<protein>
    <submittedName>
        <fullName evidence="1">Uncharacterized protein</fullName>
    </submittedName>
</protein>
<sequence length="181" mass="21320">MSEEIEVLIKQVEKRVILAIRNELGQETREKREEKRYEGKVHNTKLLLRNYKKFKAHCIESQFTAKSLIDKELLEMIRDADNADDNRVYIESIMRTKERTAIMLNHIKRVLDFYEYTASESNDDAFKRRAKALNYKYIKGMTNNEIADKLTIHPRTVDKDIDRAVQEVSPLLFGIDGIKLE</sequence>
<evidence type="ECO:0000313" key="1">
    <source>
        <dbReference type="EMBL" id="PHV71901.1"/>
    </source>
</evidence>
<dbReference type="EMBL" id="PEDL01000001">
    <property type="protein sequence ID" value="PHV71901.1"/>
    <property type="molecule type" value="Genomic_DNA"/>
</dbReference>
<dbReference type="Proteomes" id="UP000224460">
    <property type="component" value="Unassembled WGS sequence"/>
</dbReference>
<comment type="caution">
    <text evidence="1">The sequence shown here is derived from an EMBL/GenBank/DDBJ whole genome shotgun (WGS) entry which is preliminary data.</text>
</comment>
<keyword evidence="2" id="KW-1185">Reference proteome</keyword>
<proteinExistence type="predicted"/>
<gene>
    <name evidence="1" type="ORF">CS063_00010</name>
</gene>
<evidence type="ECO:0000313" key="2">
    <source>
        <dbReference type="Proteomes" id="UP000224460"/>
    </source>
</evidence>
<accession>A0AC61DGV7</accession>
<organism evidence="1 2">
    <name type="scientific">Sporanaerobium hydrogeniformans</name>
    <dbReference type="NCBI Taxonomy" id="3072179"/>
    <lineage>
        <taxon>Bacteria</taxon>
        <taxon>Bacillati</taxon>
        <taxon>Bacillota</taxon>
        <taxon>Clostridia</taxon>
        <taxon>Lachnospirales</taxon>
        <taxon>Lachnospiraceae</taxon>
        <taxon>Sporanaerobium</taxon>
    </lineage>
</organism>
<reference evidence="1" key="1">
    <citation type="submission" date="2017-10" db="EMBL/GenBank/DDBJ databases">
        <title>Genome sequence of cellulolytic Lachnospiraceae bacterium XHS1971 isolated from hotspring sediment.</title>
        <authorList>
            <person name="Vasudevan G."/>
            <person name="Joshi A.J."/>
            <person name="Hivarkar S."/>
            <person name="Lanjekar V.B."/>
            <person name="Dhakephalkar P.K."/>
            <person name="Dagar S."/>
        </authorList>
    </citation>
    <scope>NUCLEOTIDE SEQUENCE</scope>
    <source>
        <strain evidence="1">XHS1971</strain>
    </source>
</reference>
<name>A0AC61DGV7_9FIRM</name>